<protein>
    <recommendedName>
        <fullName evidence="2">mannosyl-glycoprotein endo-beta-N-acetylglucosaminidase</fullName>
        <ecNumber evidence="2">3.2.1.96</ecNumber>
    </recommendedName>
</protein>
<dbReference type="InterPro" id="IPR049410">
    <property type="entry name" value="EndoS-like_Ig-like"/>
</dbReference>
<dbReference type="PROSITE" id="PS01095">
    <property type="entry name" value="GH18_1"/>
    <property type="match status" value="1"/>
</dbReference>
<dbReference type="Pfam" id="PF20746">
    <property type="entry name" value="EndoS_Ig-like"/>
    <property type="match status" value="1"/>
</dbReference>
<dbReference type="GO" id="GO:0033925">
    <property type="term" value="F:mannosyl-glycoprotein endo-beta-N-acetylglucosaminidase activity"/>
    <property type="evidence" value="ECO:0007669"/>
    <property type="project" value="UniProtKB-EC"/>
</dbReference>
<sequence>MDKRLLVKRTLGCVCAATLMGAILATHHDSLISVKAEEKTVQTGKTDQQIGAKLVQEIREGKRGPLYAGYFRTWHDRASTGADGKQQHPENTMAEVPKEVDILFVFHDHTASDSPFWSELKDSYVHKLHQQGTALVQTIGVNELNGRTGLSKDYPDIPEGNKALAAAIVKTFVTDRGVDGLDIDIEHEFTNKRTPEEDARALNVFKEIAQLIGKNGSDKSKLLIMDTTLSVENNPIFKGIAEDLDYLLRQYYGSQGGEAEVDTINSDWNQYQNYIDASQFMIGFSFFEESAPKGNLWFDVNEYDPKNPERGKDIEGTRAKKYAEWQPSTGGLKAGIFSYAIDRDGVAHVGKEYSQRTYQELEAGLKKHPVVDNISHTDYTVSRKLKALMAEDKRYDVIDQKDIPDAALREQVIQQVGQYKGDLERYNKTLVLTVDKIHSLKGLEKLSHLQKLELCQLSNVKEVTPDILPESMKKDAELVMTGMTGLEKLNLRGLNRQTLDGIDVNGLTHLTSFDISHNSLDLSEKSADRKLLMTLMEQVSNHQKITVKNTAFENQKPKGYYPQTYDTKEGHYDVDNAEHDILTDFVFGTVTKRDTFIGDEEAFAMYKEGAIDGRQYVAKDYTYEAFRKDYQGYKVHLTASNLGESDTSKVTATTDETYLVDVFDGEKIVPHMTLHVGNGATIMENLAKGAKVIGTSGDISLAEKVVDGVVADSFWTWDTKNWIAFDLNSQVIAKEWRLFNGETDPRFKDKELNIQKGRLQILKDKTIHLENMSKDERDSYLADEQNWITVSEITSNQKIYNGSITDITSRYWRFCVDEGVSSKSPQYTELQILGQRLSSDIASTVQD</sequence>
<dbReference type="Gene3D" id="2.60.120.260">
    <property type="entry name" value="Galactose-binding domain-like"/>
    <property type="match status" value="1"/>
</dbReference>
<evidence type="ECO:0000256" key="1">
    <source>
        <dbReference type="ARBA" id="ARBA00009336"/>
    </source>
</evidence>
<dbReference type="Proteomes" id="UP000373301">
    <property type="component" value="Unassembled WGS sequence"/>
</dbReference>
<evidence type="ECO:0000256" key="5">
    <source>
        <dbReference type="ARBA" id="ARBA00023295"/>
    </source>
</evidence>
<dbReference type="Pfam" id="PF23916">
    <property type="entry name" value="TIM-barrel_EndoS"/>
    <property type="match status" value="1"/>
</dbReference>
<dbReference type="EMBL" id="CABEIM010000003">
    <property type="protein sequence ID" value="VTS79093.1"/>
    <property type="molecule type" value="Genomic_DNA"/>
</dbReference>
<evidence type="ECO:0000256" key="2">
    <source>
        <dbReference type="ARBA" id="ARBA00012566"/>
    </source>
</evidence>
<evidence type="ECO:0000259" key="7">
    <source>
        <dbReference type="Pfam" id="PF20746"/>
    </source>
</evidence>
<comment type="catalytic activity">
    <reaction evidence="6">
        <text>an N(4)-(oligosaccharide-(1-&gt;3)-[oligosaccharide-(1-&gt;6)]-beta-D-Man-(1-&gt;4)-beta-D-GlcNAc-(1-&gt;4)-alpha-D-GlcNAc)-L-asparaginyl-[protein] + H2O = an oligosaccharide-(1-&gt;3)-[oligosaccharide-(1-&gt;6)]-beta-D-Man-(1-&gt;4)-D-GlcNAc + N(4)-(N-acetyl-beta-D-glucosaminyl)-L-asparaginyl-[protein]</text>
        <dbReference type="Rhea" id="RHEA:73067"/>
        <dbReference type="Rhea" id="RHEA-COMP:12603"/>
        <dbReference type="Rhea" id="RHEA-COMP:18176"/>
        <dbReference type="ChEBI" id="CHEBI:15377"/>
        <dbReference type="ChEBI" id="CHEBI:132248"/>
        <dbReference type="ChEBI" id="CHEBI:192714"/>
        <dbReference type="ChEBI" id="CHEBI:192715"/>
        <dbReference type="EC" id="3.2.1.96"/>
    </reaction>
</comment>
<proteinExistence type="inferred from homology"/>
<dbReference type="Pfam" id="PF23952">
    <property type="entry name" value="LRR_EndoS"/>
    <property type="match status" value="1"/>
</dbReference>
<dbReference type="SMR" id="A0A9X9QPH6"/>
<gene>
    <name evidence="9" type="primary">endoS</name>
    <name evidence="9" type="ORF">NCTC7982_00825</name>
</gene>
<keyword evidence="3" id="KW-0732">Signal</keyword>
<comment type="similarity">
    <text evidence="1">Belongs to the glycosyl hydrolase 18 family.</text>
</comment>
<dbReference type="InterPro" id="IPR032675">
    <property type="entry name" value="LRR_dom_sf"/>
</dbReference>
<feature type="domain" description="Endo-beta-N-acetylglucosaminidase EndoS/F2-like TIM-barrel" evidence="8">
    <location>
        <begin position="69"/>
        <end position="338"/>
    </location>
</feature>
<dbReference type="SUPFAM" id="SSF52058">
    <property type="entry name" value="L domain-like"/>
    <property type="match status" value="1"/>
</dbReference>
<reference evidence="9 10" key="1">
    <citation type="submission" date="2019-05" db="EMBL/GenBank/DDBJ databases">
        <authorList>
            <consortium name="Pathogen Informatics"/>
        </authorList>
    </citation>
    <scope>NUCLEOTIDE SEQUENCE [LARGE SCALE GENOMIC DNA]</scope>
    <source>
        <strain evidence="9 10">NCTC7982</strain>
    </source>
</reference>
<name>A0A9X9QPH6_STRDY</name>
<comment type="caution">
    <text evidence="9">The sequence shown here is derived from an EMBL/GenBank/DDBJ whole genome shotgun (WGS) entry which is preliminary data.</text>
</comment>
<dbReference type="InterPro" id="IPR001579">
    <property type="entry name" value="Glyco_hydro_18_chit_AS"/>
</dbReference>
<evidence type="ECO:0000313" key="10">
    <source>
        <dbReference type="Proteomes" id="UP000373301"/>
    </source>
</evidence>
<dbReference type="GO" id="GO:0005975">
    <property type="term" value="P:carbohydrate metabolic process"/>
    <property type="evidence" value="ECO:0007669"/>
    <property type="project" value="InterPro"/>
</dbReference>
<evidence type="ECO:0000256" key="6">
    <source>
        <dbReference type="ARBA" id="ARBA00034414"/>
    </source>
</evidence>
<feature type="domain" description="Endo-beta-N-acetylglucosaminidase EndoS-like Ig-like" evidence="7">
    <location>
        <begin position="558"/>
        <end position="679"/>
    </location>
</feature>
<dbReference type="AlphaFoldDB" id="A0A9X9QPH6"/>
<evidence type="ECO:0000259" key="8">
    <source>
        <dbReference type="Pfam" id="PF23916"/>
    </source>
</evidence>
<keyword evidence="5 9" id="KW-0326">Glycosidase</keyword>
<dbReference type="Gene3D" id="3.20.20.80">
    <property type="entry name" value="Glycosidases"/>
    <property type="match status" value="1"/>
</dbReference>
<evidence type="ECO:0000313" key="9">
    <source>
        <dbReference type="EMBL" id="VTS79093.1"/>
    </source>
</evidence>
<evidence type="ECO:0000256" key="4">
    <source>
        <dbReference type="ARBA" id="ARBA00022801"/>
    </source>
</evidence>
<dbReference type="Gene3D" id="3.80.10.10">
    <property type="entry name" value="Ribonuclease Inhibitor"/>
    <property type="match status" value="1"/>
</dbReference>
<dbReference type="SUPFAM" id="SSF51445">
    <property type="entry name" value="(Trans)glycosidases"/>
    <property type="match status" value="1"/>
</dbReference>
<dbReference type="RefSeq" id="WP_143927912.1">
    <property type="nucleotide sequence ID" value="NZ_CABEIM010000003.1"/>
</dbReference>
<evidence type="ECO:0000256" key="3">
    <source>
        <dbReference type="ARBA" id="ARBA00022729"/>
    </source>
</evidence>
<dbReference type="InterPro" id="IPR017853">
    <property type="entry name" value="GH"/>
</dbReference>
<organism evidence="9 10">
    <name type="scientific">Streptococcus dysgalactiae</name>
    <dbReference type="NCBI Taxonomy" id="1334"/>
    <lineage>
        <taxon>Bacteria</taxon>
        <taxon>Bacillati</taxon>
        <taxon>Bacillota</taxon>
        <taxon>Bacilli</taxon>
        <taxon>Lactobacillales</taxon>
        <taxon>Streptococcaceae</taxon>
        <taxon>Streptococcus</taxon>
    </lineage>
</organism>
<dbReference type="InterPro" id="IPR057016">
    <property type="entry name" value="EndoS_F2-like_TIM-barrel"/>
</dbReference>
<keyword evidence="4 9" id="KW-0378">Hydrolase</keyword>
<dbReference type="EC" id="3.2.1.96" evidence="2"/>
<accession>A0A9X9QPH6</accession>